<evidence type="ECO:0000259" key="2">
    <source>
        <dbReference type="Pfam" id="PF13976"/>
    </source>
</evidence>
<evidence type="ECO:0000313" key="4">
    <source>
        <dbReference type="EMBL" id="GEW86472.1"/>
    </source>
</evidence>
<dbReference type="InterPro" id="IPR025724">
    <property type="entry name" value="GAG-pre-integrase_dom"/>
</dbReference>
<gene>
    <name evidence="4" type="ORF">Tci_258448</name>
</gene>
<feature type="region of interest" description="Disordered" evidence="1">
    <location>
        <begin position="482"/>
        <end position="513"/>
    </location>
</feature>
<proteinExistence type="predicted"/>
<dbReference type="EMBL" id="BKCJ010077632">
    <property type="protein sequence ID" value="GEW86472.1"/>
    <property type="molecule type" value="Genomic_DNA"/>
</dbReference>
<protein>
    <submittedName>
        <fullName evidence="4">Ribonuclease H-like domain-containing protein</fullName>
    </submittedName>
</protein>
<dbReference type="InterPro" id="IPR054722">
    <property type="entry name" value="PolX-like_BBD"/>
</dbReference>
<sequence length="1325" mass="151337">MGMETKMSNLRLCFSNYKCINDPKKSNPQHALKDKRVIDSGCSRHMIGNISNLSKFKDLNGGYVAFGGNPKGGKISRKGKIKTGKLDFNDVYFVNVLKFNLFCVSQMCDKKNSVLFTNTKCLVLSPEFKLPDENQVLLRVPRKNNVYNVDLKNIVPSGALTCLFTKATLDESNLWHRRLGHINFKKMNKLFNGNLVRRLPSKVFENDNTFVACKKGKQHKDQAYAAFDEKEPEFKARKPESKVNVSPSSSAQNKKHDDKTKREAKGKSPVESITGYRNLSAEFEDFTDNSINEEEVYVYQPPGFEDPDYPDMVYKVVKELYGLHQDLIAWLQALVDKKKVDVTEPTIRDALQLDDTEGVKCLPNEEIFTELARMRYEKPSTKLTFYKAFFSSQWKFLIHTILQCMSAKRTSWNEFSSSMSSACLQIGKGFSRVDTPLFEGMLVAQEVGKSDADEVHAEDVNAAGVTKCDASVADDEVNAIVDEPSIPSPTPPTLPPQPSQDKPSTSYVLSMHEEESKPAKLQEVVDVVTTAKIITKVITAASDTITAASTTIIAVNAQVLAAIIIVAPSRLTTASGRRKGVKAQIEQDEAYARELVVEMNKNIDWDEVIDHVHKKAKEDNVVKRYQALKRKPQTKAQARKNMMIYLKNVASFKMDYFKRMSYDDIQRKYPLTKFTLSQMINNVRLKVNEESKVSLEFLRFTRQQQQEVNAARHFITAVSYELMLFGLTKDVDVNLMMLAPKNTMAPLTSADTHDMVAFLSKSDASEIFDQITDFLNAYTIKYALVVNPTIYVSCIKQFWATAIVKKVNDNVQLRALINGKKVVVSEAIIRRDLHLDDADGVECLPNEEIFKELSRMGYENPLPKQTFYKAFFSAQWKFFIHILVQCLSAKRTAWNEFSYSIASVFICLATGKKFNFSKYIFDNMVRNVDSPSKFLMYPRFLQVVMDNQVDDMTTHNTRYTSLALIQKVDEIEKDKHSQALEILQLKTRVKKLERKRKSKSPGLKRIRMEGKIEAIDADEDITLVDVESNEEIVAIDAESQGARDKQEKADMERALELQRQYDDKEENIDWSVVAKQVQEIHLDSIKKYQNLKKKPVSIAQDRKNMIIYLKNMAGYKMEFFKVMTYDKESFKKLREAKVSGSESTQEIPSNDPKEMSEEDIQNMLEIVPVLEFKVEALQVKYPIIDWEIHTEGSRVYRKIIRVGGITEAYKIFEDMLKGFDKEDLVALWNLVKEKFSSAVHSKDKEKALQVELKSDYGVHHVSLTRGHDIFMLTEKDYPLSNVVMILMLSGKLQVEEDNEMARDLVMKIFIKANKPKSRSLDTSSK</sequence>
<reference evidence="4" key="1">
    <citation type="journal article" date="2019" name="Sci. Rep.">
        <title>Draft genome of Tanacetum cinerariifolium, the natural source of mosquito coil.</title>
        <authorList>
            <person name="Yamashiro T."/>
            <person name="Shiraishi A."/>
            <person name="Satake H."/>
            <person name="Nakayama K."/>
        </authorList>
    </citation>
    <scope>NUCLEOTIDE SEQUENCE</scope>
</reference>
<organism evidence="4">
    <name type="scientific">Tanacetum cinerariifolium</name>
    <name type="common">Dalmatian daisy</name>
    <name type="synonym">Chrysanthemum cinerariifolium</name>
    <dbReference type="NCBI Taxonomy" id="118510"/>
    <lineage>
        <taxon>Eukaryota</taxon>
        <taxon>Viridiplantae</taxon>
        <taxon>Streptophyta</taxon>
        <taxon>Embryophyta</taxon>
        <taxon>Tracheophyta</taxon>
        <taxon>Spermatophyta</taxon>
        <taxon>Magnoliopsida</taxon>
        <taxon>eudicotyledons</taxon>
        <taxon>Gunneridae</taxon>
        <taxon>Pentapetalae</taxon>
        <taxon>asterids</taxon>
        <taxon>campanulids</taxon>
        <taxon>Asterales</taxon>
        <taxon>Asteraceae</taxon>
        <taxon>Asteroideae</taxon>
        <taxon>Anthemideae</taxon>
        <taxon>Anthemidinae</taxon>
        <taxon>Tanacetum</taxon>
    </lineage>
</organism>
<feature type="domain" description="Retrovirus-related Pol polyprotein from transposon TNT 1-94-like beta-barrel" evidence="3">
    <location>
        <begin position="37"/>
        <end position="110"/>
    </location>
</feature>
<dbReference type="Pfam" id="PF13976">
    <property type="entry name" value="gag_pre-integrs"/>
    <property type="match status" value="1"/>
</dbReference>
<name>A0A699GYS5_TANCI</name>
<dbReference type="Pfam" id="PF22936">
    <property type="entry name" value="Pol_BBD"/>
    <property type="match status" value="1"/>
</dbReference>
<feature type="compositionally biased region" description="Basic and acidic residues" evidence="1">
    <location>
        <begin position="254"/>
        <end position="268"/>
    </location>
</feature>
<comment type="caution">
    <text evidence="4">The sequence shown here is derived from an EMBL/GenBank/DDBJ whole genome shotgun (WGS) entry which is preliminary data.</text>
</comment>
<evidence type="ECO:0000259" key="3">
    <source>
        <dbReference type="Pfam" id="PF22936"/>
    </source>
</evidence>
<accession>A0A699GYS5</accession>
<feature type="compositionally biased region" description="Pro residues" evidence="1">
    <location>
        <begin position="486"/>
        <end position="498"/>
    </location>
</feature>
<evidence type="ECO:0000256" key="1">
    <source>
        <dbReference type="SAM" id="MobiDB-lite"/>
    </source>
</evidence>
<feature type="region of interest" description="Disordered" evidence="1">
    <location>
        <begin position="227"/>
        <end position="271"/>
    </location>
</feature>
<feature type="compositionally biased region" description="Polar residues" evidence="1">
    <location>
        <begin position="243"/>
        <end position="252"/>
    </location>
</feature>
<feature type="domain" description="GAG-pre-integrase" evidence="2">
    <location>
        <begin position="146"/>
        <end position="218"/>
    </location>
</feature>
<feature type="compositionally biased region" description="Basic and acidic residues" evidence="1">
    <location>
        <begin position="227"/>
        <end position="241"/>
    </location>
</feature>